<dbReference type="SUPFAM" id="SSF53850">
    <property type="entry name" value="Periplasmic binding protein-like II"/>
    <property type="match status" value="1"/>
</dbReference>
<dbReference type="Proteomes" id="UP000739538">
    <property type="component" value="Unassembled WGS sequence"/>
</dbReference>
<dbReference type="InterPro" id="IPR022417">
    <property type="entry name" value="Porphobilin_deaminase_N"/>
</dbReference>
<dbReference type="InterPro" id="IPR036803">
    <property type="entry name" value="Porphobilinogen_deaminase_C_sf"/>
</dbReference>
<dbReference type="GO" id="GO:0005737">
    <property type="term" value="C:cytoplasm"/>
    <property type="evidence" value="ECO:0007669"/>
    <property type="project" value="UniProtKB-UniRule"/>
</dbReference>
<dbReference type="Pfam" id="PF01379">
    <property type="entry name" value="Porphobil_deam"/>
    <property type="match status" value="1"/>
</dbReference>
<evidence type="ECO:0000256" key="1">
    <source>
        <dbReference type="ARBA" id="ARBA00002869"/>
    </source>
</evidence>
<reference evidence="11" key="2">
    <citation type="journal article" date="2021" name="Microbiome">
        <title>Successional dynamics and alternative stable states in a saline activated sludge microbial community over 9 years.</title>
        <authorList>
            <person name="Wang Y."/>
            <person name="Ye J."/>
            <person name="Ju F."/>
            <person name="Liu L."/>
            <person name="Boyd J.A."/>
            <person name="Deng Y."/>
            <person name="Parks D.H."/>
            <person name="Jiang X."/>
            <person name="Yin X."/>
            <person name="Woodcroft B.J."/>
            <person name="Tyson G.W."/>
            <person name="Hugenholtz P."/>
            <person name="Polz M.F."/>
            <person name="Zhang T."/>
        </authorList>
    </citation>
    <scope>NUCLEOTIDE SEQUENCE</scope>
    <source>
        <strain evidence="11">HKST-UBA02</strain>
    </source>
</reference>
<organism evidence="11 12">
    <name type="scientific">Eiseniibacteriota bacterium</name>
    <dbReference type="NCBI Taxonomy" id="2212470"/>
    <lineage>
        <taxon>Bacteria</taxon>
        <taxon>Candidatus Eiseniibacteriota</taxon>
    </lineage>
</organism>
<dbReference type="PANTHER" id="PTHR11557:SF0">
    <property type="entry name" value="PORPHOBILINOGEN DEAMINASE"/>
    <property type="match status" value="1"/>
</dbReference>
<gene>
    <name evidence="8 11" type="primary">hemC</name>
    <name evidence="11" type="ORF">KDA27_06130</name>
</gene>
<dbReference type="AlphaFoldDB" id="A0A956SEJ0"/>
<dbReference type="FunFam" id="3.30.160.40:FF:000002">
    <property type="entry name" value="Porphobilinogen deaminase"/>
    <property type="match status" value="1"/>
</dbReference>
<comment type="miscellaneous">
    <text evidence="8">The porphobilinogen subunits are added to the dipyrromethane group.</text>
</comment>
<dbReference type="GO" id="GO:0006782">
    <property type="term" value="P:protoporphyrinogen IX biosynthetic process"/>
    <property type="evidence" value="ECO:0007669"/>
    <property type="project" value="UniProtKB-UniRule"/>
</dbReference>
<comment type="function">
    <text evidence="1 8">Tetrapolymerization of the monopyrrole PBG into the hydroxymethylbilane pre-uroporphyrinogen in several discrete steps.</text>
</comment>
<name>A0A956SEJ0_UNCEI</name>
<dbReference type="PROSITE" id="PS00533">
    <property type="entry name" value="PORPHOBILINOGEN_DEAM"/>
    <property type="match status" value="1"/>
</dbReference>
<evidence type="ECO:0000256" key="7">
    <source>
        <dbReference type="ARBA" id="ARBA00048169"/>
    </source>
</evidence>
<dbReference type="InterPro" id="IPR000860">
    <property type="entry name" value="HemC"/>
</dbReference>
<accession>A0A956SEJ0</accession>
<evidence type="ECO:0000256" key="2">
    <source>
        <dbReference type="ARBA" id="ARBA00004735"/>
    </source>
</evidence>
<keyword evidence="5 8" id="KW-0808">Transferase</keyword>
<dbReference type="Pfam" id="PF03900">
    <property type="entry name" value="Porphobil_deamC"/>
    <property type="match status" value="1"/>
</dbReference>
<evidence type="ECO:0000256" key="5">
    <source>
        <dbReference type="ARBA" id="ARBA00022679"/>
    </source>
</evidence>
<comment type="pathway">
    <text evidence="2">Porphyrin-containing compound metabolism; protoporphyrin-IX biosynthesis; coproporphyrinogen-III from 5-aminolevulinate: step 2/4.</text>
</comment>
<keyword evidence="6 8" id="KW-0627">Porphyrin biosynthesis</keyword>
<evidence type="ECO:0000256" key="4">
    <source>
        <dbReference type="ARBA" id="ARBA00011245"/>
    </source>
</evidence>
<evidence type="ECO:0000313" key="11">
    <source>
        <dbReference type="EMBL" id="MCA9755363.1"/>
    </source>
</evidence>
<sequence length="312" mass="33507">MKNVLRIGTRGSDLALWQARHVQARLRALPGAPEVEIQVIKTEGDRIQDVPLSQVAGKAFFTKEIEAALLDASVDLAVHSLKDLATVQPAGLDVAAVLEREDPRDALLTTFDVDGLDGLPKGARVGTSSLRRRALLLRWRPDLELMELRGNVPTRIEKMERGEYDAIVLAAAGVKRLGLGDKIRAFLAMDRVLPAVSQGAMAVQIRETDADTAMWVRQLDHEETHVSVTAERALLRRLEGGCQVPVGGHAVRKGDALLLKGVVCSLDGTRSVEGEREGSPADAAAIGLALAEELLQNGAGDILGEIRLPGAE</sequence>
<dbReference type="EMBL" id="JAGQHS010000021">
    <property type="protein sequence ID" value="MCA9755363.1"/>
    <property type="molecule type" value="Genomic_DNA"/>
</dbReference>
<comment type="subunit">
    <text evidence="4 8">Monomer.</text>
</comment>
<feature type="modified residue" description="S-(dipyrrolylmethanemethyl)cysteine" evidence="8">
    <location>
        <position position="242"/>
    </location>
</feature>
<evidence type="ECO:0000256" key="6">
    <source>
        <dbReference type="ARBA" id="ARBA00023244"/>
    </source>
</evidence>
<dbReference type="HAMAP" id="MF_00260">
    <property type="entry name" value="Porphobil_deam"/>
    <property type="match status" value="1"/>
</dbReference>
<dbReference type="EC" id="2.5.1.61" evidence="8"/>
<evidence type="ECO:0000256" key="8">
    <source>
        <dbReference type="HAMAP-Rule" id="MF_00260"/>
    </source>
</evidence>
<dbReference type="Gene3D" id="3.40.190.10">
    <property type="entry name" value="Periplasmic binding protein-like II"/>
    <property type="match status" value="2"/>
</dbReference>
<comment type="cofactor">
    <cofactor evidence="8">
        <name>dipyrromethane</name>
        <dbReference type="ChEBI" id="CHEBI:60342"/>
    </cofactor>
    <text evidence="8">Binds 1 dipyrromethane group covalently.</text>
</comment>
<evidence type="ECO:0000256" key="3">
    <source>
        <dbReference type="ARBA" id="ARBA00005638"/>
    </source>
</evidence>
<evidence type="ECO:0000313" key="12">
    <source>
        <dbReference type="Proteomes" id="UP000739538"/>
    </source>
</evidence>
<dbReference type="NCBIfam" id="TIGR00212">
    <property type="entry name" value="hemC"/>
    <property type="match status" value="1"/>
</dbReference>
<feature type="domain" description="Porphobilinogen deaminase C-terminal" evidence="10">
    <location>
        <begin position="227"/>
        <end position="296"/>
    </location>
</feature>
<dbReference type="Gene3D" id="3.30.160.40">
    <property type="entry name" value="Porphobilinogen deaminase, C-terminal domain"/>
    <property type="match status" value="1"/>
</dbReference>
<dbReference type="InterPro" id="IPR022419">
    <property type="entry name" value="Porphobilin_deaminase_cofac_BS"/>
</dbReference>
<dbReference type="InterPro" id="IPR022418">
    <property type="entry name" value="Porphobilinogen_deaminase_C"/>
</dbReference>
<proteinExistence type="inferred from homology"/>
<comment type="caution">
    <text evidence="11">The sequence shown here is derived from an EMBL/GenBank/DDBJ whole genome shotgun (WGS) entry which is preliminary data.</text>
</comment>
<dbReference type="SUPFAM" id="SSF54782">
    <property type="entry name" value="Porphobilinogen deaminase (hydroxymethylbilane synthase), C-terminal domain"/>
    <property type="match status" value="1"/>
</dbReference>
<feature type="domain" description="Porphobilinogen deaminase N-terminal" evidence="9">
    <location>
        <begin position="5"/>
        <end position="212"/>
    </location>
</feature>
<comment type="similarity">
    <text evidence="3 8">Belongs to the HMBS family.</text>
</comment>
<dbReference type="PIRSF" id="PIRSF001438">
    <property type="entry name" value="4pyrrol_synth_OHMeBilane_synth"/>
    <property type="match status" value="1"/>
</dbReference>
<evidence type="ECO:0000259" key="10">
    <source>
        <dbReference type="Pfam" id="PF03900"/>
    </source>
</evidence>
<dbReference type="PRINTS" id="PR00151">
    <property type="entry name" value="PORPHBDMNASE"/>
</dbReference>
<dbReference type="FunFam" id="3.40.190.10:FF:000005">
    <property type="entry name" value="Porphobilinogen deaminase"/>
    <property type="match status" value="1"/>
</dbReference>
<dbReference type="FunFam" id="3.40.190.10:FF:000086">
    <property type="entry name" value="Probable porphobilinogen deaminase"/>
    <property type="match status" value="1"/>
</dbReference>
<dbReference type="PANTHER" id="PTHR11557">
    <property type="entry name" value="PORPHOBILINOGEN DEAMINASE"/>
    <property type="match status" value="1"/>
</dbReference>
<evidence type="ECO:0000259" key="9">
    <source>
        <dbReference type="Pfam" id="PF01379"/>
    </source>
</evidence>
<protein>
    <recommendedName>
        <fullName evidence="8">Porphobilinogen deaminase</fullName>
        <shortName evidence="8">PBG</shortName>
        <ecNumber evidence="8">2.5.1.61</ecNumber>
    </recommendedName>
    <alternativeName>
        <fullName evidence="8">Hydroxymethylbilane synthase</fullName>
        <shortName evidence="8">HMBS</shortName>
    </alternativeName>
    <alternativeName>
        <fullName evidence="8">Pre-uroporphyrinogen synthase</fullName>
    </alternativeName>
</protein>
<comment type="catalytic activity">
    <reaction evidence="7 8">
        <text>4 porphobilinogen + H2O = hydroxymethylbilane + 4 NH4(+)</text>
        <dbReference type="Rhea" id="RHEA:13185"/>
        <dbReference type="ChEBI" id="CHEBI:15377"/>
        <dbReference type="ChEBI" id="CHEBI:28938"/>
        <dbReference type="ChEBI" id="CHEBI:57845"/>
        <dbReference type="ChEBI" id="CHEBI:58126"/>
        <dbReference type="EC" id="2.5.1.61"/>
    </reaction>
</comment>
<reference evidence="11" key="1">
    <citation type="submission" date="2020-04" db="EMBL/GenBank/DDBJ databases">
        <authorList>
            <person name="Zhang T."/>
        </authorList>
    </citation>
    <scope>NUCLEOTIDE SEQUENCE</scope>
    <source>
        <strain evidence="11">HKST-UBA02</strain>
    </source>
</reference>
<dbReference type="GO" id="GO:0004418">
    <property type="term" value="F:hydroxymethylbilane synthase activity"/>
    <property type="evidence" value="ECO:0007669"/>
    <property type="project" value="UniProtKB-UniRule"/>
</dbReference>